<protein>
    <recommendedName>
        <fullName evidence="5">Secreted protein</fullName>
    </recommendedName>
</protein>
<sequence>MTTLLWILVSLAAICTISVVTVLLVVRTIYRRIRRSRTLNGVALRTRAGLSWGPQRRVLALRVRLADSLDSGRAALDLAGRRDGLSGELPRLYRRIQAESDVLDAHLRLMETETDASELAQQLPEATRRVAHVTELVGRLRGAVTAGLTGLADDSLSTLRTEVDREVTALHAGVQEMRTLRRFDTYADPIRPPSTDSITPSR</sequence>
<dbReference type="OrthoDB" id="5113113at2"/>
<evidence type="ECO:0000313" key="4">
    <source>
        <dbReference type="Proteomes" id="UP000307380"/>
    </source>
</evidence>
<evidence type="ECO:0000313" key="2">
    <source>
        <dbReference type="EMBL" id="THG30339.1"/>
    </source>
</evidence>
<keyword evidence="1" id="KW-0812">Transmembrane</keyword>
<reference evidence="3 4" key="1">
    <citation type="submission" date="2019-04" db="EMBL/GenBank/DDBJ databases">
        <authorList>
            <person name="Jiang L."/>
        </authorList>
    </citation>
    <scope>NUCLEOTIDE SEQUENCE [LARGE SCALE GENOMIC DNA]</scope>
    <source>
        <strain evidence="3 4">YIM 131861</strain>
    </source>
</reference>
<keyword evidence="4" id="KW-1185">Reference proteome</keyword>
<feature type="transmembrane region" description="Helical" evidence="1">
    <location>
        <begin position="6"/>
        <end position="30"/>
    </location>
</feature>
<dbReference type="EMBL" id="SSSN01000013">
    <property type="protein sequence ID" value="THG30602.1"/>
    <property type="molecule type" value="Genomic_DNA"/>
</dbReference>
<dbReference type="EMBL" id="SSSN01000014">
    <property type="protein sequence ID" value="THG30339.1"/>
    <property type="molecule type" value="Genomic_DNA"/>
</dbReference>
<evidence type="ECO:0008006" key="5">
    <source>
        <dbReference type="Google" id="ProtNLM"/>
    </source>
</evidence>
<organism evidence="3 4">
    <name type="scientific">Orlajensenia flava</name>
    <dbReference type="NCBI Taxonomy" id="2565934"/>
    <lineage>
        <taxon>Bacteria</taxon>
        <taxon>Bacillati</taxon>
        <taxon>Actinomycetota</taxon>
        <taxon>Actinomycetes</taxon>
        <taxon>Micrococcales</taxon>
        <taxon>Microbacteriaceae</taxon>
        <taxon>Orlajensenia</taxon>
    </lineage>
</organism>
<dbReference type="RefSeq" id="WP_136425301.1">
    <property type="nucleotide sequence ID" value="NZ_SSSN01000013.1"/>
</dbReference>
<evidence type="ECO:0000313" key="3">
    <source>
        <dbReference type="EMBL" id="THG30602.1"/>
    </source>
</evidence>
<keyword evidence="1" id="KW-1133">Transmembrane helix</keyword>
<evidence type="ECO:0000256" key="1">
    <source>
        <dbReference type="SAM" id="Phobius"/>
    </source>
</evidence>
<keyword evidence="1" id="KW-0472">Membrane</keyword>
<accession>A0A4S4FL24</accession>
<proteinExistence type="predicted"/>
<gene>
    <name evidence="3" type="ORF">E6C70_14655</name>
    <name evidence="2" type="ORF">E6C70_14935</name>
</gene>
<name>A0A4S4FL24_9MICO</name>
<dbReference type="AlphaFoldDB" id="A0A4S4FL24"/>
<dbReference type="Proteomes" id="UP000307380">
    <property type="component" value="Unassembled WGS sequence"/>
</dbReference>
<comment type="caution">
    <text evidence="3">The sequence shown here is derived from an EMBL/GenBank/DDBJ whole genome shotgun (WGS) entry which is preliminary data.</text>
</comment>